<protein>
    <submittedName>
        <fullName evidence="1">Uncharacterized protein</fullName>
    </submittedName>
</protein>
<dbReference type="PANTHER" id="PTHR23053:SF0">
    <property type="entry name" value="HYDROCEPHALUS-INDUCING PROTEIN HOMOLOG"/>
    <property type="match status" value="1"/>
</dbReference>
<reference evidence="1 2" key="1">
    <citation type="journal article" date="2018" name="Proc. R. Soc. B">
        <title>A non-coding region near Follistatin controls head colour polymorphism in the Gouldian finch.</title>
        <authorList>
            <person name="Toomey M.B."/>
            <person name="Marques C.I."/>
            <person name="Andrade P."/>
            <person name="Araujo P.M."/>
            <person name="Sabatino S."/>
            <person name="Gazda M.A."/>
            <person name="Afonso S."/>
            <person name="Lopes R.J."/>
            <person name="Corbo J.C."/>
            <person name="Carneiro M."/>
        </authorList>
    </citation>
    <scope>NUCLEOTIDE SEQUENCE [LARGE SCALE GENOMIC DNA]</scope>
    <source>
        <strain evidence="1">Red01</strain>
        <tissue evidence="1">Muscle</tissue>
    </source>
</reference>
<evidence type="ECO:0000313" key="2">
    <source>
        <dbReference type="Proteomes" id="UP000276834"/>
    </source>
</evidence>
<feature type="non-terminal residue" evidence="1">
    <location>
        <position position="122"/>
    </location>
</feature>
<dbReference type="InterPro" id="IPR033305">
    <property type="entry name" value="Hydin-like"/>
</dbReference>
<evidence type="ECO:0000313" key="1">
    <source>
        <dbReference type="EMBL" id="RLV63143.1"/>
    </source>
</evidence>
<keyword evidence="2" id="KW-1185">Reference proteome</keyword>
<sequence>MLIFEEYPICSSTDLSHKLQSVKGTGLFVRDENRFIFSKVLVGQEAEAHFRIYSASRLPCDVVLSIKPLPGKEQIPIRNVFKLDPVKMSVPGSSHAVATVTFTPPDEQNYDCTFKASLDIPK</sequence>
<proteinExistence type="predicted"/>
<dbReference type="PANTHER" id="PTHR23053">
    <property type="entry name" value="DLEC1 DELETED IN LUNG AND ESOPHAGEAL CANCER 1"/>
    <property type="match status" value="1"/>
</dbReference>
<dbReference type="OrthoDB" id="442692at2759"/>
<dbReference type="Gene3D" id="2.60.40.10">
    <property type="entry name" value="Immunoglobulins"/>
    <property type="match status" value="1"/>
</dbReference>
<dbReference type="AlphaFoldDB" id="A0A3L8Q7K2"/>
<organism evidence="1 2">
    <name type="scientific">Chloebia gouldiae</name>
    <name type="common">Gouldian finch</name>
    <name type="synonym">Erythrura gouldiae</name>
    <dbReference type="NCBI Taxonomy" id="44316"/>
    <lineage>
        <taxon>Eukaryota</taxon>
        <taxon>Metazoa</taxon>
        <taxon>Chordata</taxon>
        <taxon>Craniata</taxon>
        <taxon>Vertebrata</taxon>
        <taxon>Euteleostomi</taxon>
        <taxon>Archelosauria</taxon>
        <taxon>Archosauria</taxon>
        <taxon>Dinosauria</taxon>
        <taxon>Saurischia</taxon>
        <taxon>Theropoda</taxon>
        <taxon>Coelurosauria</taxon>
        <taxon>Aves</taxon>
        <taxon>Neognathae</taxon>
        <taxon>Neoaves</taxon>
        <taxon>Telluraves</taxon>
        <taxon>Australaves</taxon>
        <taxon>Passeriformes</taxon>
        <taxon>Passeroidea</taxon>
        <taxon>Passeridae</taxon>
        <taxon>Chloebia</taxon>
    </lineage>
</organism>
<comment type="caution">
    <text evidence="1">The sequence shown here is derived from an EMBL/GenBank/DDBJ whole genome shotgun (WGS) entry which is preliminary data.</text>
</comment>
<dbReference type="InterPro" id="IPR013783">
    <property type="entry name" value="Ig-like_fold"/>
</dbReference>
<accession>A0A3L8Q7K2</accession>
<dbReference type="GO" id="GO:0003341">
    <property type="term" value="P:cilium movement"/>
    <property type="evidence" value="ECO:0007669"/>
    <property type="project" value="TreeGrafter"/>
</dbReference>
<dbReference type="GO" id="GO:0005930">
    <property type="term" value="C:axoneme"/>
    <property type="evidence" value="ECO:0007669"/>
    <property type="project" value="TreeGrafter"/>
</dbReference>
<name>A0A3L8Q7K2_CHLGU</name>
<dbReference type="GO" id="GO:1904158">
    <property type="term" value="P:axonemal central apparatus assembly"/>
    <property type="evidence" value="ECO:0007669"/>
    <property type="project" value="TreeGrafter"/>
</dbReference>
<dbReference type="Proteomes" id="UP000276834">
    <property type="component" value="Unassembled WGS sequence"/>
</dbReference>
<dbReference type="EMBL" id="QUSF01003690">
    <property type="protein sequence ID" value="RLV63143.1"/>
    <property type="molecule type" value="Genomic_DNA"/>
</dbReference>
<gene>
    <name evidence="1" type="ORF">DV515_00018573</name>
</gene>